<dbReference type="InterPro" id="IPR054562">
    <property type="entry name" value="LysX/ArgX_preATP_grasp"/>
</dbReference>
<dbReference type="InterPro" id="IPR011761">
    <property type="entry name" value="ATP-grasp"/>
</dbReference>
<dbReference type="AlphaFoldDB" id="A0AA35WQD2"/>
<dbReference type="FunFam" id="3.30.1490.20:FF:000025">
    <property type="entry name" value="Alpha-aminoadipate--LysW ligase LysX protein"/>
    <property type="match status" value="1"/>
</dbReference>
<dbReference type="FunFam" id="3.30.470.20:FF:000058">
    <property type="entry name" value="Alpha-aminoadipate--LysW ligase LysX protein"/>
    <property type="match status" value="1"/>
</dbReference>
<dbReference type="GO" id="GO:0005524">
    <property type="term" value="F:ATP binding"/>
    <property type="evidence" value="ECO:0007669"/>
    <property type="project" value="UniProtKB-UniRule"/>
</dbReference>
<comment type="cofactor">
    <cofactor evidence="1">
        <name>Mg(2+)</name>
        <dbReference type="ChEBI" id="CHEBI:18420"/>
    </cofactor>
</comment>
<sequence>MPRIGIVFDRLRSEEKMLQKAAAGMGHDAVMTDAKITQFDTDGQAPDLGDVVLERCVSHFRGLYFASCLEFLGVPSVNSSAVSHLCGNKMLTTLQLKRSGVPTPRTLFAFSQEAAAECIERAGYPMVIKPVIGSWGRGVMKVADRDTMDAVIEVRALSDTPHDRIYYLQEVVKRPPRDIRVVTVGERPVAAMYRRSSGGFKTNVAAGADPEPCEITGELEDVAAAASRAVGGGILGVDLMEDEARGLVVHEVNSTVEFRGLATVARRDIPREMVEFAVGMAQR</sequence>
<dbReference type="GO" id="GO:0005737">
    <property type="term" value="C:cytoplasm"/>
    <property type="evidence" value="ECO:0007669"/>
    <property type="project" value="TreeGrafter"/>
</dbReference>
<dbReference type="GO" id="GO:0009085">
    <property type="term" value="P:lysine biosynthetic process"/>
    <property type="evidence" value="ECO:0007669"/>
    <property type="project" value="InterPro"/>
</dbReference>
<evidence type="ECO:0000256" key="3">
    <source>
        <dbReference type="ARBA" id="ARBA00012938"/>
    </source>
</evidence>
<evidence type="ECO:0000256" key="1">
    <source>
        <dbReference type="ARBA" id="ARBA00001946"/>
    </source>
</evidence>
<dbReference type="SUPFAM" id="SSF52440">
    <property type="entry name" value="PreATP-grasp domain"/>
    <property type="match status" value="1"/>
</dbReference>
<dbReference type="PANTHER" id="PTHR21621:SF2">
    <property type="entry name" value="COENZYME GAMMA-F420-2:ALPHA-L-GLUTAMATE LIGASE"/>
    <property type="match status" value="1"/>
</dbReference>
<dbReference type="Proteomes" id="UP001174909">
    <property type="component" value="Unassembled WGS sequence"/>
</dbReference>
<dbReference type="EMBL" id="CASHTH010002369">
    <property type="protein sequence ID" value="CAI8028899.1"/>
    <property type="molecule type" value="Genomic_DNA"/>
</dbReference>
<accession>A0AA35WQD2</accession>
<keyword evidence="8 12" id="KW-0067">ATP-binding</keyword>
<evidence type="ECO:0000256" key="9">
    <source>
        <dbReference type="ARBA" id="ARBA00022842"/>
    </source>
</evidence>
<dbReference type="Gene3D" id="3.30.1490.20">
    <property type="entry name" value="ATP-grasp fold, A domain"/>
    <property type="match status" value="1"/>
</dbReference>
<keyword evidence="6" id="KW-0479">Metal-binding</keyword>
<keyword evidence="9" id="KW-0460">Magnesium</keyword>
<protein>
    <recommendedName>
        <fullName evidence="3">N-acetylaspartylglutamate synthase</fullName>
        <ecNumber evidence="3">6.3.2.41</ecNumber>
    </recommendedName>
</protein>
<dbReference type="PANTHER" id="PTHR21621">
    <property type="entry name" value="RIBOSOMAL PROTEIN S6 MODIFICATION PROTEIN"/>
    <property type="match status" value="1"/>
</dbReference>
<feature type="domain" description="ATP-grasp" evidence="13">
    <location>
        <begin position="93"/>
        <end position="278"/>
    </location>
</feature>
<evidence type="ECO:0000313" key="14">
    <source>
        <dbReference type="EMBL" id="CAI8028899.1"/>
    </source>
</evidence>
<dbReference type="NCBIfam" id="TIGR00768">
    <property type="entry name" value="rimK_fam"/>
    <property type="match status" value="1"/>
</dbReference>
<comment type="similarity">
    <text evidence="2">Belongs to the RimK family. LysX subfamily.</text>
</comment>
<dbReference type="InterPro" id="IPR004666">
    <property type="entry name" value="Rp_bS6_RimK/Lys_biosynth_LsyX"/>
</dbReference>
<reference evidence="14" key="1">
    <citation type="submission" date="2023-03" db="EMBL/GenBank/DDBJ databases">
        <authorList>
            <person name="Steffen K."/>
            <person name="Cardenas P."/>
        </authorList>
    </citation>
    <scope>NUCLEOTIDE SEQUENCE</scope>
</reference>
<dbReference type="GO" id="GO:0046872">
    <property type="term" value="F:metal ion binding"/>
    <property type="evidence" value="ECO:0007669"/>
    <property type="project" value="UniProtKB-KW"/>
</dbReference>
<evidence type="ECO:0000256" key="5">
    <source>
        <dbReference type="ARBA" id="ARBA00022605"/>
    </source>
</evidence>
<dbReference type="NCBIfam" id="TIGR02144">
    <property type="entry name" value="LysX_arch"/>
    <property type="match status" value="1"/>
</dbReference>
<dbReference type="PROSITE" id="PS50975">
    <property type="entry name" value="ATP_GRASP"/>
    <property type="match status" value="1"/>
</dbReference>
<name>A0AA35WQD2_GEOBA</name>
<keyword evidence="5" id="KW-0028">Amino-acid biosynthesis</keyword>
<dbReference type="InterPro" id="IPR011870">
    <property type="entry name" value="LysX_arch"/>
</dbReference>
<dbReference type="InterPro" id="IPR016185">
    <property type="entry name" value="PreATP-grasp_dom_sf"/>
</dbReference>
<evidence type="ECO:0000256" key="10">
    <source>
        <dbReference type="ARBA" id="ARBA00029440"/>
    </source>
</evidence>
<evidence type="ECO:0000256" key="4">
    <source>
        <dbReference type="ARBA" id="ARBA00022598"/>
    </source>
</evidence>
<evidence type="ECO:0000256" key="8">
    <source>
        <dbReference type="ARBA" id="ARBA00022840"/>
    </source>
</evidence>
<evidence type="ECO:0000256" key="6">
    <source>
        <dbReference type="ARBA" id="ARBA00022723"/>
    </source>
</evidence>
<evidence type="ECO:0000259" key="13">
    <source>
        <dbReference type="PROSITE" id="PS50975"/>
    </source>
</evidence>
<evidence type="ECO:0000256" key="12">
    <source>
        <dbReference type="PROSITE-ProRule" id="PRU00409"/>
    </source>
</evidence>
<keyword evidence="4 14" id="KW-0436">Ligase</keyword>
<dbReference type="Gene3D" id="3.40.50.20">
    <property type="match status" value="1"/>
</dbReference>
<dbReference type="Pfam" id="PF22626">
    <property type="entry name" value="LysX_preATP_grasp"/>
    <property type="match status" value="1"/>
</dbReference>
<dbReference type="InterPro" id="IPR013815">
    <property type="entry name" value="ATP_grasp_subdomain_1"/>
</dbReference>
<dbReference type="EC" id="6.3.2.41" evidence="3"/>
<evidence type="ECO:0000256" key="2">
    <source>
        <dbReference type="ARBA" id="ARBA00006239"/>
    </source>
</evidence>
<keyword evidence="15" id="KW-1185">Reference proteome</keyword>
<dbReference type="GO" id="GO:0043774">
    <property type="term" value="F:coenzyme F420-2 alpha-glutamyl ligase activity"/>
    <property type="evidence" value="ECO:0007669"/>
    <property type="project" value="TreeGrafter"/>
</dbReference>
<comment type="pathway">
    <text evidence="10">Amino-acid biosynthesis.</text>
</comment>
<dbReference type="SUPFAM" id="SSF56059">
    <property type="entry name" value="Glutathione synthetase ATP-binding domain-like"/>
    <property type="match status" value="1"/>
</dbReference>
<dbReference type="InterPro" id="IPR013651">
    <property type="entry name" value="ATP-grasp_RimK-type"/>
</dbReference>
<dbReference type="Pfam" id="PF08443">
    <property type="entry name" value="RimK"/>
    <property type="match status" value="1"/>
</dbReference>
<comment type="catalytic activity">
    <reaction evidence="11">
        <text>N-acetyl-L-aspartate + L-glutamate + ATP = N-acetyl-L-aspartyl-L-glutamate + ADP + phosphate + H(+)</text>
        <dbReference type="Rhea" id="RHEA:40035"/>
        <dbReference type="ChEBI" id="CHEBI:15378"/>
        <dbReference type="ChEBI" id="CHEBI:16953"/>
        <dbReference type="ChEBI" id="CHEBI:29985"/>
        <dbReference type="ChEBI" id="CHEBI:30616"/>
        <dbReference type="ChEBI" id="CHEBI:43474"/>
        <dbReference type="ChEBI" id="CHEBI:76931"/>
        <dbReference type="ChEBI" id="CHEBI:456216"/>
        <dbReference type="EC" id="6.3.2.41"/>
    </reaction>
</comment>
<organism evidence="14 15">
    <name type="scientific">Geodia barretti</name>
    <name type="common">Barrett's horny sponge</name>
    <dbReference type="NCBI Taxonomy" id="519541"/>
    <lineage>
        <taxon>Eukaryota</taxon>
        <taxon>Metazoa</taxon>
        <taxon>Porifera</taxon>
        <taxon>Demospongiae</taxon>
        <taxon>Heteroscleromorpha</taxon>
        <taxon>Tetractinellida</taxon>
        <taxon>Astrophorina</taxon>
        <taxon>Geodiidae</taxon>
        <taxon>Geodia</taxon>
    </lineage>
</organism>
<evidence type="ECO:0000313" key="15">
    <source>
        <dbReference type="Proteomes" id="UP001174909"/>
    </source>
</evidence>
<gene>
    <name evidence="14" type="ORF">GBAR_LOCUS16430</name>
</gene>
<proteinExistence type="inferred from homology"/>
<comment type="caution">
    <text evidence="14">The sequence shown here is derived from an EMBL/GenBank/DDBJ whole genome shotgun (WGS) entry which is preliminary data.</text>
</comment>
<evidence type="ECO:0000256" key="7">
    <source>
        <dbReference type="ARBA" id="ARBA00022741"/>
    </source>
</evidence>
<keyword evidence="7 12" id="KW-0547">Nucleotide-binding</keyword>
<evidence type="ECO:0000256" key="11">
    <source>
        <dbReference type="ARBA" id="ARBA00049321"/>
    </source>
</evidence>
<dbReference type="Gene3D" id="3.30.470.20">
    <property type="entry name" value="ATP-grasp fold, B domain"/>
    <property type="match status" value="1"/>
</dbReference>